<name>A0A7D5JWJ3_9CAUD</name>
<dbReference type="InterPro" id="IPR046950">
    <property type="entry name" value="DNA-dir_Rpol_C_phage-type"/>
</dbReference>
<keyword evidence="6 8" id="KW-0804">Transcription</keyword>
<feature type="domain" description="DNA-directed RNA polymerase C-terminal" evidence="9">
    <location>
        <begin position="497"/>
        <end position="826"/>
    </location>
</feature>
<dbReference type="InterPro" id="IPR024075">
    <property type="entry name" value="DNA-dir_RNA_pol_helix_hairp_sf"/>
</dbReference>
<dbReference type="Gene3D" id="1.10.150.20">
    <property type="entry name" value="5' to 3' exonuclease, C-terminal subdomain"/>
    <property type="match status" value="2"/>
</dbReference>
<feature type="domain" description="DNA-directed RNA polymerase C-terminal" evidence="9">
    <location>
        <begin position="97"/>
        <end position="343"/>
    </location>
</feature>
<evidence type="ECO:0000256" key="3">
    <source>
        <dbReference type="ARBA" id="ARBA00022478"/>
    </source>
</evidence>
<proteinExistence type="inferred from homology"/>
<evidence type="ECO:0000256" key="5">
    <source>
        <dbReference type="ARBA" id="ARBA00022695"/>
    </source>
</evidence>
<dbReference type="EC" id="2.7.7.6" evidence="2 8"/>
<sequence>MVWIGGIIRLGSKSAVARYEDVYMEEAAAGIYRREKARQSRRLSMSFIVSQANKFSQFKAIWFPYNMDWRGRVYAVPMFNPQGNDMQKGLLTLAVGKPIGADGFKWLKVHGANCAGVDKVTFDERIKWVEDNHENIMAAAKAPMDSIEWWGKLDSPFCFLAFCFEYAGVMHHGLSYSCSLPIAFDGSCSGIQHFSAMLRDHIGGHAVNLTPSGMVQDIYRIVSDRIEEELKVLLINGTDNEMVTHEDKKTGEITERIKLGTRELARRWLTYGMSRKVTKRSVMTLAYGSKEYGFADQVYEDIVMPAIDSGSGAMFTEPSQASRFMAKMIWEAVSVTVVAAVDAPEVYDAVNIIQNTPWKVNKKVLDVVNMVEKLNNTPINDIPQMEPLKPEDYAGETEEELKAWKKLLLVSIAARRPDSHADCPEEAAAGIYRREKARQSRRLSMSFIVSQANKFSQFKAIWFPYNMDWRGRVYAVPMFNPQGNDMQKGLLTLAVGKPIGADGFKWLKVHGANCAGVDKVTFDERIKWVEDNHENIMAAAKAPMDSIEWWGKLDSPFCFLAFCFEYAGVMHHGLSYSCSLPIAFDGSCSGIQHFSAMLRDHIGGHAVNLTPSGMVQDIYRIVSDRIEEELKVLLINGTDNEMVTHEDKKTGEITERIKLGTRELARRWLTYGMSRKVTKRSVMTLAYGSKEYGFADQVYEDIVMPAIDSGSGAMFTEPSQASRFMAKMIWEAVSVTVVAAVDAMKWLQGAAKLLAAEVKDKKTGEILKPCLPVHWVTPDGFPVWQEYRKKDTTRLNLMFLGSFNLQPTVNKGTKKELDKHKQESGISLTSSTHKMVATCGRL</sequence>
<keyword evidence="4 8" id="KW-0808">Transferase</keyword>
<evidence type="ECO:0000256" key="6">
    <source>
        <dbReference type="ARBA" id="ARBA00023163"/>
    </source>
</evidence>
<reference evidence="10" key="1">
    <citation type="submission" date="2019-09" db="EMBL/GenBank/DDBJ databases">
        <authorList>
            <person name="Kumar P."/>
            <person name="Meghvansi M.K."/>
            <person name="Kamboj D.V."/>
        </authorList>
    </citation>
    <scope>NUCLEOTIDE SEQUENCE [LARGE SCALE GENOMIC DNA]</scope>
</reference>
<evidence type="ECO:0000256" key="1">
    <source>
        <dbReference type="ARBA" id="ARBA00009493"/>
    </source>
</evidence>
<organism evidence="10">
    <name type="scientific">Escherichia virus LS2</name>
    <dbReference type="NCBI Taxonomy" id="2743776"/>
    <lineage>
        <taxon>Viruses</taxon>
        <taxon>Duplodnaviria</taxon>
        <taxon>Heunggongvirae</taxon>
        <taxon>Uroviricota</taxon>
        <taxon>Caudoviricetes</taxon>
        <taxon>Autographivirales</taxon>
        <taxon>Autotranscriptaviridae</taxon>
        <taxon>Studiervirinae</taxon>
        <taxon>Kayfunavirus</taxon>
        <taxon>Kayfunavirus LS2</taxon>
    </lineage>
</organism>
<dbReference type="SUPFAM" id="SSF56672">
    <property type="entry name" value="DNA/RNA polymerases"/>
    <property type="match status" value="2"/>
</dbReference>
<dbReference type="PANTHER" id="PTHR10102:SF0">
    <property type="entry name" value="DNA-DIRECTED RNA POLYMERASE, MITOCHONDRIAL"/>
    <property type="match status" value="1"/>
</dbReference>
<dbReference type="GO" id="GO:0003899">
    <property type="term" value="F:DNA-directed RNA polymerase activity"/>
    <property type="evidence" value="ECO:0007669"/>
    <property type="project" value="UniProtKB-EC"/>
</dbReference>
<evidence type="ECO:0000256" key="7">
    <source>
        <dbReference type="ARBA" id="ARBA00048552"/>
    </source>
</evidence>
<evidence type="ECO:0000256" key="8">
    <source>
        <dbReference type="RuleBase" id="RU003805"/>
    </source>
</evidence>
<dbReference type="InterPro" id="IPR043502">
    <property type="entry name" value="DNA/RNA_pol_sf"/>
</dbReference>
<comment type="function">
    <text evidence="8">DNA-dependent RNA polymerase catalyzes the transcription of DNA into RNA using the four ribonucleoside triphosphates as substrates.</text>
</comment>
<keyword evidence="5 8" id="KW-0548">Nucleotidyltransferase</keyword>
<dbReference type="GO" id="GO:0006351">
    <property type="term" value="P:DNA-templated transcription"/>
    <property type="evidence" value="ECO:0007669"/>
    <property type="project" value="InterPro"/>
</dbReference>
<dbReference type="Gene3D" id="1.10.287.260">
    <property type="match status" value="2"/>
</dbReference>
<comment type="similarity">
    <text evidence="1 8">Belongs to the phage and mitochondrial RNA polymerase family.</text>
</comment>
<gene>
    <name evidence="10" type="ORF">LS2_05</name>
</gene>
<evidence type="ECO:0000313" key="10">
    <source>
        <dbReference type="EMBL" id="QLF86390.1"/>
    </source>
</evidence>
<dbReference type="EMBL" id="MN518894">
    <property type="protein sequence ID" value="QLF86390.1"/>
    <property type="molecule type" value="Genomic_DNA"/>
</dbReference>
<protein>
    <recommendedName>
        <fullName evidence="2 8">DNA-directed RNA polymerase</fullName>
        <ecNumber evidence="2 8">2.7.7.6</ecNumber>
    </recommendedName>
</protein>
<evidence type="ECO:0000256" key="4">
    <source>
        <dbReference type="ARBA" id="ARBA00022679"/>
    </source>
</evidence>
<dbReference type="PROSITE" id="PS00900">
    <property type="entry name" value="RNA_POL_PHAGE_1"/>
    <property type="match status" value="2"/>
</dbReference>
<accession>A0A7D5JWJ3</accession>
<dbReference type="PROSITE" id="PS00489">
    <property type="entry name" value="RNA_POL_PHAGE_2"/>
    <property type="match status" value="2"/>
</dbReference>
<evidence type="ECO:0000256" key="2">
    <source>
        <dbReference type="ARBA" id="ARBA00012418"/>
    </source>
</evidence>
<comment type="catalytic activity">
    <reaction evidence="7 8">
        <text>RNA(n) + a ribonucleoside 5'-triphosphate = RNA(n+1) + diphosphate</text>
        <dbReference type="Rhea" id="RHEA:21248"/>
        <dbReference type="Rhea" id="RHEA-COMP:14527"/>
        <dbReference type="Rhea" id="RHEA-COMP:17342"/>
        <dbReference type="ChEBI" id="CHEBI:33019"/>
        <dbReference type="ChEBI" id="CHEBI:61557"/>
        <dbReference type="ChEBI" id="CHEBI:140395"/>
        <dbReference type="EC" id="2.7.7.6"/>
    </reaction>
</comment>
<dbReference type="GO" id="GO:0003677">
    <property type="term" value="F:DNA binding"/>
    <property type="evidence" value="ECO:0007669"/>
    <property type="project" value="InterPro"/>
</dbReference>
<dbReference type="GO" id="GO:0000428">
    <property type="term" value="C:DNA-directed RNA polymerase complex"/>
    <property type="evidence" value="ECO:0007669"/>
    <property type="project" value="UniProtKB-KW"/>
</dbReference>
<dbReference type="Pfam" id="PF00940">
    <property type="entry name" value="RNA_pol"/>
    <property type="match status" value="2"/>
</dbReference>
<evidence type="ECO:0000259" key="9">
    <source>
        <dbReference type="Pfam" id="PF00940"/>
    </source>
</evidence>
<dbReference type="Gene3D" id="1.10.287.280">
    <property type="match status" value="2"/>
</dbReference>
<keyword evidence="3 8" id="KW-0240">DNA-directed RNA polymerase</keyword>
<dbReference type="PANTHER" id="PTHR10102">
    <property type="entry name" value="DNA-DIRECTED RNA POLYMERASE, MITOCHONDRIAL"/>
    <property type="match status" value="1"/>
</dbReference>
<dbReference type="InterPro" id="IPR002092">
    <property type="entry name" value="DNA-dir_Rpol_phage-type"/>
</dbReference>